<evidence type="ECO:0000313" key="7">
    <source>
        <dbReference type="EMBL" id="BBO67759.1"/>
    </source>
</evidence>
<reference evidence="7 8" key="1">
    <citation type="submission" date="2019-11" db="EMBL/GenBank/DDBJ databases">
        <title>Comparative genomics of hydrocarbon-degrading Desulfosarcina strains.</title>
        <authorList>
            <person name="Watanabe M."/>
            <person name="Kojima H."/>
            <person name="Fukui M."/>
        </authorList>
    </citation>
    <scope>NUCLEOTIDE SEQUENCE [LARGE SCALE GENOMIC DNA]</scope>
    <source>
        <strain evidence="7 8">PL12</strain>
    </source>
</reference>
<dbReference type="GO" id="GO:0005829">
    <property type="term" value="C:cytosol"/>
    <property type="evidence" value="ECO:0007669"/>
    <property type="project" value="TreeGrafter"/>
</dbReference>
<dbReference type="InterPro" id="IPR029026">
    <property type="entry name" value="tRNA_m1G_MTases_N"/>
</dbReference>
<organism evidence="7 8">
    <name type="scientific">Desulfosarcina alkanivorans</name>
    <dbReference type="NCBI Taxonomy" id="571177"/>
    <lineage>
        <taxon>Bacteria</taxon>
        <taxon>Pseudomonadati</taxon>
        <taxon>Thermodesulfobacteriota</taxon>
        <taxon>Desulfobacteria</taxon>
        <taxon>Desulfobacterales</taxon>
        <taxon>Desulfosarcinaceae</taxon>
        <taxon>Desulfosarcina</taxon>
    </lineage>
</organism>
<evidence type="ECO:0000256" key="5">
    <source>
        <dbReference type="RuleBase" id="RU362024"/>
    </source>
</evidence>
<dbReference type="KEGG" id="dalk:DSCA_16890"/>
<evidence type="ECO:0000256" key="4">
    <source>
        <dbReference type="ARBA" id="ARBA00022691"/>
    </source>
</evidence>
<dbReference type="CDD" id="cd18093">
    <property type="entry name" value="SpoU-like_TrmJ"/>
    <property type="match status" value="1"/>
</dbReference>
<dbReference type="InterPro" id="IPR029028">
    <property type="entry name" value="Alpha/beta_knot_MTases"/>
</dbReference>
<comment type="catalytic activity">
    <reaction evidence="5">
        <text>uridine(32) in tRNA + S-adenosyl-L-methionine = 2'-O-methyluridine(32) in tRNA + S-adenosyl-L-homocysteine + H(+)</text>
        <dbReference type="Rhea" id="RHEA:42936"/>
        <dbReference type="Rhea" id="RHEA-COMP:10107"/>
        <dbReference type="Rhea" id="RHEA-COMP:10290"/>
        <dbReference type="ChEBI" id="CHEBI:15378"/>
        <dbReference type="ChEBI" id="CHEBI:57856"/>
        <dbReference type="ChEBI" id="CHEBI:59789"/>
        <dbReference type="ChEBI" id="CHEBI:65315"/>
        <dbReference type="ChEBI" id="CHEBI:74478"/>
        <dbReference type="EC" id="2.1.1.200"/>
    </reaction>
</comment>
<comment type="catalytic activity">
    <reaction evidence="5">
        <text>cytidine(32) in tRNA + S-adenosyl-L-methionine = 2'-O-methylcytidine(32) in tRNA + S-adenosyl-L-homocysteine + H(+)</text>
        <dbReference type="Rhea" id="RHEA:42932"/>
        <dbReference type="Rhea" id="RHEA-COMP:10288"/>
        <dbReference type="Rhea" id="RHEA-COMP:10289"/>
        <dbReference type="ChEBI" id="CHEBI:15378"/>
        <dbReference type="ChEBI" id="CHEBI:57856"/>
        <dbReference type="ChEBI" id="CHEBI:59789"/>
        <dbReference type="ChEBI" id="CHEBI:74495"/>
        <dbReference type="ChEBI" id="CHEBI:82748"/>
        <dbReference type="EC" id="2.1.1.200"/>
    </reaction>
</comment>
<dbReference type="GO" id="GO:0160206">
    <property type="term" value="F:tRNA (cytidine(32)/uridine(32)-2'-O)-methyltransferase activity"/>
    <property type="evidence" value="ECO:0007669"/>
    <property type="project" value="UniProtKB-EC"/>
</dbReference>
<protein>
    <recommendedName>
        <fullName evidence="5">tRNA (cytidine/uridine-2'-O-)-methyltransferase TrmJ</fullName>
        <ecNumber evidence="5">2.1.1.200</ecNumber>
    </recommendedName>
    <alternativeName>
        <fullName evidence="5">tRNA (cytidine(32)/uridine(32)-2'-O)-methyltransferase</fullName>
    </alternativeName>
    <alternativeName>
        <fullName evidence="5">tRNA Cm32/Um32 methyltransferase</fullName>
    </alternativeName>
</protein>
<name>A0A5K7YIQ8_9BACT</name>
<accession>A0A5K7YIQ8</accession>
<dbReference type="OrthoDB" id="9806346at2"/>
<comment type="similarity">
    <text evidence="1">Belongs to the class IV-like SAM-binding methyltransferase superfamily. RNA methyltransferase TrmH family.</text>
</comment>
<dbReference type="PIRSF" id="PIRSF004808">
    <property type="entry name" value="LasT"/>
    <property type="match status" value="1"/>
</dbReference>
<proteinExistence type="inferred from homology"/>
<comment type="function">
    <text evidence="5">Catalyzes the formation of 2'O-methylated cytidine (Cm32) or 2'O-methylated uridine (Um32) at position 32 in tRNA.</text>
</comment>
<dbReference type="Gene3D" id="1.10.8.590">
    <property type="match status" value="1"/>
</dbReference>
<keyword evidence="3 7" id="KW-0808">Transferase</keyword>
<dbReference type="Proteomes" id="UP000427906">
    <property type="component" value="Chromosome"/>
</dbReference>
<keyword evidence="4 5" id="KW-0949">S-adenosyl-L-methionine</keyword>
<keyword evidence="5" id="KW-0963">Cytoplasm</keyword>
<dbReference type="GO" id="GO:0002128">
    <property type="term" value="P:tRNA nucleoside ribose methylation"/>
    <property type="evidence" value="ECO:0007669"/>
    <property type="project" value="TreeGrafter"/>
</dbReference>
<evidence type="ECO:0000256" key="3">
    <source>
        <dbReference type="ARBA" id="ARBA00022679"/>
    </source>
</evidence>
<dbReference type="PANTHER" id="PTHR42786">
    <property type="entry name" value="TRNA/RRNA METHYLTRANSFERASE"/>
    <property type="match status" value="1"/>
</dbReference>
<dbReference type="GO" id="GO:0003723">
    <property type="term" value="F:RNA binding"/>
    <property type="evidence" value="ECO:0007669"/>
    <property type="project" value="InterPro"/>
</dbReference>
<evidence type="ECO:0000256" key="1">
    <source>
        <dbReference type="ARBA" id="ARBA00007228"/>
    </source>
</evidence>
<keyword evidence="8" id="KW-1185">Reference proteome</keyword>
<keyword evidence="5" id="KW-0819">tRNA processing</keyword>
<dbReference type="AlphaFoldDB" id="A0A5K7YIQ8"/>
<dbReference type="PANTHER" id="PTHR42786:SF2">
    <property type="entry name" value="TRNA (CYTIDINE_URIDINE-2'-O-)-METHYLTRANSFERASE TRMJ"/>
    <property type="match status" value="1"/>
</dbReference>
<sequence length="253" mass="28330">MTVGITRENITIVLQRPRYPENIGSAARAMCNMGFTRLIVVAPERWDEERIRRLSTHTAGTVVDRIRRFDSLDEALAPFGHVVGTTARLGGQRPVLKSPEALAEKLIPLSRNNPVAILFGPEDRGLTNDDLKHCHQLVNIPTVAFTSLNLAQAVMVVCYCLSTAALSDPPAFAPRLAKRIELDQMYDELTAALVHIGYVRPDNPDYWMTRIRRFLARLSLRAGETAIIRGICRQIHRYGDRRYADGLKDGGKD</sequence>
<dbReference type="InterPro" id="IPR004384">
    <property type="entry name" value="RNA_MeTrfase_TrmJ/LasT"/>
</dbReference>
<evidence type="ECO:0000313" key="8">
    <source>
        <dbReference type="Proteomes" id="UP000427906"/>
    </source>
</evidence>
<dbReference type="EMBL" id="AP021874">
    <property type="protein sequence ID" value="BBO67759.1"/>
    <property type="molecule type" value="Genomic_DNA"/>
</dbReference>
<feature type="domain" description="tRNA/rRNA methyltransferase SpoU type" evidence="6">
    <location>
        <begin position="10"/>
        <end position="159"/>
    </location>
</feature>
<keyword evidence="2 5" id="KW-0489">Methyltransferase</keyword>
<dbReference type="Gene3D" id="3.40.1280.10">
    <property type="match status" value="1"/>
</dbReference>
<comment type="subunit">
    <text evidence="5">Homodimer.</text>
</comment>
<dbReference type="GO" id="GO:0106339">
    <property type="term" value="F:tRNA (cytidine(32)-2'-O)-methyltransferase activity"/>
    <property type="evidence" value="ECO:0007669"/>
    <property type="project" value="RHEA"/>
</dbReference>
<dbReference type="SUPFAM" id="SSF75217">
    <property type="entry name" value="alpha/beta knot"/>
    <property type="match status" value="1"/>
</dbReference>
<dbReference type="NCBIfam" id="TIGR00050">
    <property type="entry name" value="rRNA_methyl_1"/>
    <property type="match status" value="1"/>
</dbReference>
<dbReference type="InterPro" id="IPR001537">
    <property type="entry name" value="SpoU_MeTrfase"/>
</dbReference>
<comment type="subcellular location">
    <subcellularLocation>
        <location evidence="5">Cytoplasm</location>
    </subcellularLocation>
</comment>
<dbReference type="Pfam" id="PF00588">
    <property type="entry name" value="SpoU_methylase"/>
    <property type="match status" value="1"/>
</dbReference>
<evidence type="ECO:0000259" key="6">
    <source>
        <dbReference type="Pfam" id="PF00588"/>
    </source>
</evidence>
<dbReference type="EC" id="2.1.1.200" evidence="5"/>
<evidence type="ECO:0000256" key="2">
    <source>
        <dbReference type="ARBA" id="ARBA00022603"/>
    </source>
</evidence>
<dbReference type="RefSeq" id="WP_155315984.1">
    <property type="nucleotide sequence ID" value="NZ_AP021874.1"/>
</dbReference>
<gene>
    <name evidence="5" type="primary">trmJ</name>
    <name evidence="7" type="ORF">DSCA_16890</name>
</gene>